<keyword evidence="1" id="KW-0472">Membrane</keyword>
<protein>
    <submittedName>
        <fullName evidence="2">Uncharacterized protein</fullName>
    </submittedName>
</protein>
<gene>
    <name evidence="2" type="ORF">V8G54_008290</name>
</gene>
<dbReference type="Proteomes" id="UP001374535">
    <property type="component" value="Chromosome 2"/>
</dbReference>
<evidence type="ECO:0000313" key="2">
    <source>
        <dbReference type="EMBL" id="WVZ20968.1"/>
    </source>
</evidence>
<feature type="transmembrane region" description="Helical" evidence="1">
    <location>
        <begin position="19"/>
        <end position="38"/>
    </location>
</feature>
<evidence type="ECO:0000256" key="1">
    <source>
        <dbReference type="SAM" id="Phobius"/>
    </source>
</evidence>
<organism evidence="2 3">
    <name type="scientific">Vigna mungo</name>
    <name type="common">Black gram</name>
    <name type="synonym">Phaseolus mungo</name>
    <dbReference type="NCBI Taxonomy" id="3915"/>
    <lineage>
        <taxon>Eukaryota</taxon>
        <taxon>Viridiplantae</taxon>
        <taxon>Streptophyta</taxon>
        <taxon>Embryophyta</taxon>
        <taxon>Tracheophyta</taxon>
        <taxon>Spermatophyta</taxon>
        <taxon>Magnoliopsida</taxon>
        <taxon>eudicotyledons</taxon>
        <taxon>Gunneridae</taxon>
        <taxon>Pentapetalae</taxon>
        <taxon>rosids</taxon>
        <taxon>fabids</taxon>
        <taxon>Fabales</taxon>
        <taxon>Fabaceae</taxon>
        <taxon>Papilionoideae</taxon>
        <taxon>50 kb inversion clade</taxon>
        <taxon>NPAAA clade</taxon>
        <taxon>indigoferoid/millettioid clade</taxon>
        <taxon>Phaseoleae</taxon>
        <taxon>Vigna</taxon>
    </lineage>
</organism>
<reference evidence="2 3" key="1">
    <citation type="journal article" date="2023" name="Life. Sci Alliance">
        <title>Evolutionary insights into 3D genome organization and epigenetic landscape of Vigna mungo.</title>
        <authorList>
            <person name="Junaid A."/>
            <person name="Singh B."/>
            <person name="Bhatia S."/>
        </authorList>
    </citation>
    <scope>NUCLEOTIDE SEQUENCE [LARGE SCALE GENOMIC DNA]</scope>
    <source>
        <strain evidence="2">Urdbean</strain>
    </source>
</reference>
<keyword evidence="1" id="KW-0812">Transmembrane</keyword>
<dbReference type="AlphaFoldDB" id="A0AAQ3P3Y8"/>
<sequence length="104" mass="11475">MEVGCAMTTKKVALGFEPFPLFAIGFRLFSSATLLMLCGGEMKVQMVGWVRVSAGGGEERECKGCHGGDLEVMRVWQRHDLLHLGFEQVSSIVVVGSRVEWRNS</sequence>
<dbReference type="EMBL" id="CP144699">
    <property type="protein sequence ID" value="WVZ20968.1"/>
    <property type="molecule type" value="Genomic_DNA"/>
</dbReference>
<keyword evidence="3" id="KW-1185">Reference proteome</keyword>
<name>A0AAQ3P3Y8_VIGMU</name>
<evidence type="ECO:0000313" key="3">
    <source>
        <dbReference type="Proteomes" id="UP001374535"/>
    </source>
</evidence>
<accession>A0AAQ3P3Y8</accession>
<proteinExistence type="predicted"/>
<keyword evidence="1" id="KW-1133">Transmembrane helix</keyword>